<dbReference type="Pfam" id="PF07714">
    <property type="entry name" value="PK_Tyr_Ser-Thr"/>
    <property type="match status" value="2"/>
</dbReference>
<dbReference type="InterPro" id="IPR017441">
    <property type="entry name" value="Protein_kinase_ATP_BS"/>
</dbReference>
<dbReference type="Proteomes" id="UP000247702">
    <property type="component" value="Unassembled WGS sequence"/>
</dbReference>
<dbReference type="Pfam" id="PF08238">
    <property type="entry name" value="Sel1"/>
    <property type="match status" value="4"/>
</dbReference>
<dbReference type="InterPro" id="IPR006597">
    <property type="entry name" value="Sel1-like"/>
</dbReference>
<dbReference type="EMBL" id="BEXD01004093">
    <property type="protein sequence ID" value="GBC06730.1"/>
    <property type="molecule type" value="Genomic_DNA"/>
</dbReference>
<dbReference type="PANTHER" id="PTHR45011">
    <property type="entry name" value="DAP3-BINDING CELL DEATH ENHANCER 1"/>
    <property type="match status" value="1"/>
</dbReference>
<reference evidence="3 4" key="1">
    <citation type="submission" date="2017-11" db="EMBL/GenBank/DDBJ databases">
        <title>The genome of Rhizophagus clarus HR1 reveals common genetic basis of auxotrophy among arbuscular mycorrhizal fungi.</title>
        <authorList>
            <person name="Kobayashi Y."/>
        </authorList>
    </citation>
    <scope>NUCLEOTIDE SEQUENCE [LARGE SCALE GENOMIC DNA]</scope>
    <source>
        <strain evidence="3 4">HR1</strain>
    </source>
</reference>
<dbReference type="InterPro" id="IPR052748">
    <property type="entry name" value="ISR_Activator"/>
</dbReference>
<keyword evidence="4" id="KW-1185">Reference proteome</keyword>
<dbReference type="GO" id="GO:0004672">
    <property type="term" value="F:protein kinase activity"/>
    <property type="evidence" value="ECO:0007669"/>
    <property type="project" value="InterPro"/>
</dbReference>
<gene>
    <name evidence="3" type="ORF">RclHR1_00700029</name>
</gene>
<dbReference type="GO" id="GO:0005524">
    <property type="term" value="F:ATP binding"/>
    <property type="evidence" value="ECO:0007669"/>
    <property type="project" value="UniProtKB-UniRule"/>
</dbReference>
<dbReference type="InterPro" id="IPR001245">
    <property type="entry name" value="Ser-Thr/Tyr_kinase_cat_dom"/>
</dbReference>
<dbReference type="PROSITE" id="PS00107">
    <property type="entry name" value="PROTEIN_KINASE_ATP"/>
    <property type="match status" value="1"/>
</dbReference>
<evidence type="ECO:0000256" key="1">
    <source>
        <dbReference type="PROSITE-ProRule" id="PRU10141"/>
    </source>
</evidence>
<sequence>MQNATDTNEWIDWIEEAVSREYYKFYECKHFSNIQTIGTGGFGKVYRARWKNSEQYLALKSFFNHDNITVKEIVHKLKLQRDIQFHNNIIKFYGIAKFDPENDNVQSKNYLLVMEYADSGPLKNYLKENFNILTWNDKYNLAYQLAYAVSVGVLFWEISSGQPPFYTEGEQYDIDLVIEISQGLREDPIPDTPEDYIKIYTECWNGEPDKRPTINKVVERLKQIITNGQNINLANIDTSSNINNSLHEEMSQIIQNFNKMNNTKEVVFTTLTNEIISSENKIVNGIVNYIFKILNEGRELTLIKNLENILDYFNENNINSREIYDWLLINQNDSDSIFLLGYFNYLGIVTNVDNEKAFNLFIFASMQGHTLAQFYVGLCYETGRGIVKDENVNKIKAFELYQQAANLGNSNAQHNLAIMYENGEAVYKNYEKAFELYHKAANSGNIYAQYNLAFMYELGKGIKKDVSQAIYWHHKSAKQRIIMLKTN</sequence>
<dbReference type="SUPFAM" id="SSF56112">
    <property type="entry name" value="Protein kinase-like (PK-like)"/>
    <property type="match status" value="1"/>
</dbReference>
<organism evidence="3 4">
    <name type="scientific">Rhizophagus clarus</name>
    <dbReference type="NCBI Taxonomy" id="94130"/>
    <lineage>
        <taxon>Eukaryota</taxon>
        <taxon>Fungi</taxon>
        <taxon>Fungi incertae sedis</taxon>
        <taxon>Mucoromycota</taxon>
        <taxon>Glomeromycotina</taxon>
        <taxon>Glomeromycetes</taxon>
        <taxon>Glomerales</taxon>
        <taxon>Glomeraceae</taxon>
        <taxon>Rhizophagus</taxon>
    </lineage>
</organism>
<dbReference type="InterPro" id="IPR011009">
    <property type="entry name" value="Kinase-like_dom_sf"/>
</dbReference>
<name>A0A2Z6SAM6_9GLOM</name>
<comment type="caution">
    <text evidence="3">The sequence shown here is derived from an EMBL/GenBank/DDBJ whole genome shotgun (WGS) entry which is preliminary data.</text>
</comment>
<protein>
    <recommendedName>
        <fullName evidence="2">Protein kinase domain-containing protein</fullName>
    </recommendedName>
</protein>
<feature type="binding site" evidence="1">
    <location>
        <position position="60"/>
    </location>
    <ligand>
        <name>ATP</name>
        <dbReference type="ChEBI" id="CHEBI:30616"/>
    </ligand>
</feature>
<keyword evidence="1" id="KW-0067">ATP-binding</keyword>
<evidence type="ECO:0000259" key="2">
    <source>
        <dbReference type="PROSITE" id="PS50011"/>
    </source>
</evidence>
<dbReference type="AlphaFoldDB" id="A0A2Z6SAM6"/>
<dbReference type="PROSITE" id="PS50011">
    <property type="entry name" value="PROTEIN_KINASE_DOM"/>
    <property type="match status" value="1"/>
</dbReference>
<dbReference type="SUPFAM" id="SSF81901">
    <property type="entry name" value="HCP-like"/>
    <property type="match status" value="1"/>
</dbReference>
<dbReference type="Gene3D" id="1.10.510.10">
    <property type="entry name" value="Transferase(Phosphotransferase) domain 1"/>
    <property type="match status" value="2"/>
</dbReference>
<dbReference type="InterPro" id="IPR011990">
    <property type="entry name" value="TPR-like_helical_dom_sf"/>
</dbReference>
<keyword evidence="1" id="KW-0547">Nucleotide-binding</keyword>
<evidence type="ECO:0000313" key="3">
    <source>
        <dbReference type="EMBL" id="GBC06730.1"/>
    </source>
</evidence>
<dbReference type="SMART" id="SM00671">
    <property type="entry name" value="SEL1"/>
    <property type="match status" value="4"/>
</dbReference>
<dbReference type="InterPro" id="IPR000719">
    <property type="entry name" value="Prot_kinase_dom"/>
</dbReference>
<feature type="domain" description="Protein kinase" evidence="2">
    <location>
        <begin position="31"/>
        <end position="339"/>
    </location>
</feature>
<accession>A0A2Z6SAM6</accession>
<evidence type="ECO:0000313" key="4">
    <source>
        <dbReference type="Proteomes" id="UP000247702"/>
    </source>
</evidence>
<dbReference type="Gene3D" id="1.25.40.10">
    <property type="entry name" value="Tetratricopeptide repeat domain"/>
    <property type="match status" value="1"/>
</dbReference>
<proteinExistence type="predicted"/>
<dbReference type="PANTHER" id="PTHR45011:SF1">
    <property type="entry name" value="DAP3-BINDING CELL DEATH ENHANCER 1"/>
    <property type="match status" value="1"/>
</dbReference>